<dbReference type="PROSITE" id="PS50041">
    <property type="entry name" value="C_TYPE_LECTIN_2"/>
    <property type="match status" value="4"/>
</dbReference>
<dbReference type="InterPro" id="IPR018378">
    <property type="entry name" value="C-type_lectin_CS"/>
</dbReference>
<protein>
    <recommendedName>
        <fullName evidence="4">C-type lectin domain-containing protein</fullName>
    </recommendedName>
</protein>
<keyword evidence="6" id="KW-1185">Reference proteome</keyword>
<feature type="domain" description="C-type lectin" evidence="4">
    <location>
        <begin position="53"/>
        <end position="168"/>
    </location>
</feature>
<reference evidence="5 6" key="1">
    <citation type="submission" date="2024-06" db="EMBL/GenBank/DDBJ databases">
        <authorList>
            <person name="Pan Q."/>
            <person name="Wen M."/>
            <person name="Jouanno E."/>
            <person name="Zahm M."/>
            <person name="Klopp C."/>
            <person name="Cabau C."/>
            <person name="Louis A."/>
            <person name="Berthelot C."/>
            <person name="Parey E."/>
            <person name="Roest Crollius H."/>
            <person name="Montfort J."/>
            <person name="Robinson-Rechavi M."/>
            <person name="Bouchez O."/>
            <person name="Lampietro C."/>
            <person name="Lopez Roques C."/>
            <person name="Donnadieu C."/>
            <person name="Postlethwait J."/>
            <person name="Bobe J."/>
            <person name="Verreycken H."/>
            <person name="Guiguen Y."/>
        </authorList>
    </citation>
    <scope>NUCLEOTIDE SEQUENCE [LARGE SCALE GENOMIC DNA]</scope>
    <source>
        <strain evidence="5">Up_M1</strain>
        <tissue evidence="5">Testis</tissue>
    </source>
</reference>
<proteinExistence type="predicted"/>
<keyword evidence="3" id="KW-0472">Membrane</keyword>
<dbReference type="PANTHER" id="PTHR22803">
    <property type="entry name" value="MANNOSE, PHOSPHOLIPASE, LECTIN RECEPTOR RELATED"/>
    <property type="match status" value="1"/>
</dbReference>
<feature type="domain" description="C-type lectin" evidence="4">
    <location>
        <begin position="196"/>
        <end position="354"/>
    </location>
</feature>
<feature type="compositionally biased region" description="Polar residues" evidence="2">
    <location>
        <begin position="170"/>
        <end position="180"/>
    </location>
</feature>
<feature type="transmembrane region" description="Helical" evidence="3">
    <location>
        <begin position="659"/>
        <end position="681"/>
    </location>
</feature>
<sequence length="749" mass="85902">MDNRYRSSSTWNDVNCEDYKDWLCEIRKGVTPLPPANNTVPEYNVTEDGWLEYGGSQYYFNSQLLAMEDARDYCRQRHGDLAVINGLRENVFLWKKINKEGLGNHYIGLTVDLDRTFGWMDGSPVVFQRWDTDQPDFKNNDENCVVMTTSMGFWHDYNCGTEMRSICERSGSTPPNSTVAPTDPPTGGCAPGSTRYQSKCYTLIEYRNPTTWLEARSYCQSIGANLASIANRQEQVFLTTQMVHVTTDLWIGLTKLGRDSLVWTDGRALKYFNWAPKKNSPNPRLRWPSHLDYYNPRSLHRHFISRDIFQDYDWMEDQIFQRRNDQCAVMSSSSSTLGQWVLVSCEDKHGFICQRKVDPGIPVKAPTEFPRSWEKFGNDSYKVLPQNLTWSEAQLQCETEQSQLASILDELSAAYLELQALKLQTPLWIGLNKNETKGYFRWIDGWHLSKVKWGLMEPSRDRPCVYLDLDGTWKTAFCHHTYPSVCKQSTAIPPTDPPQYPGDCHQQELEGTSWLPFRGHCYGFFTDDIEWPDASTSCVRKGALLVSIEDPVELDFLKRNLEFLKDRYRSFWIGLYKTHLGQWQWLDRTVLDFTNWADGQPSDYSGNSEYGMMLTSDGTWSSGARWHDKPYICKKPKVLPETPPTKAVPLKADQKRVRYGLAVVVVLAALCLMGLTAGTLYKKMGRAPSADSSFSKFLVFRKPLFSAALKAFDNPLYVEPVTTGDMVNTNIIDTSQLVENMEEEPQTMS</sequence>
<name>A0ABD0WB10_UMBPY</name>
<dbReference type="AlphaFoldDB" id="A0ABD0WB10"/>
<evidence type="ECO:0000313" key="5">
    <source>
        <dbReference type="EMBL" id="KAL0967013.1"/>
    </source>
</evidence>
<keyword evidence="1" id="KW-1015">Disulfide bond</keyword>
<dbReference type="SMART" id="SM00034">
    <property type="entry name" value="CLECT"/>
    <property type="match status" value="4"/>
</dbReference>
<dbReference type="InterPro" id="IPR001304">
    <property type="entry name" value="C-type_lectin-like"/>
</dbReference>
<dbReference type="Proteomes" id="UP001557470">
    <property type="component" value="Unassembled WGS sequence"/>
</dbReference>
<gene>
    <name evidence="5" type="ORF">UPYG_G00303420</name>
</gene>
<dbReference type="FunFam" id="3.10.100.10:FF:000027">
    <property type="entry name" value="Mannose receptor, C type 1"/>
    <property type="match status" value="1"/>
</dbReference>
<dbReference type="Pfam" id="PF00059">
    <property type="entry name" value="Lectin_C"/>
    <property type="match status" value="4"/>
</dbReference>
<evidence type="ECO:0000256" key="3">
    <source>
        <dbReference type="SAM" id="Phobius"/>
    </source>
</evidence>
<dbReference type="CDD" id="cd00037">
    <property type="entry name" value="CLECT"/>
    <property type="match status" value="4"/>
</dbReference>
<feature type="domain" description="C-type lectin" evidence="4">
    <location>
        <begin position="376"/>
        <end position="487"/>
    </location>
</feature>
<dbReference type="InterPro" id="IPR050111">
    <property type="entry name" value="C-type_lectin/snaclec_domain"/>
</dbReference>
<dbReference type="PROSITE" id="PS00615">
    <property type="entry name" value="C_TYPE_LECTIN_1"/>
    <property type="match status" value="1"/>
</dbReference>
<feature type="region of interest" description="Disordered" evidence="2">
    <location>
        <begin position="170"/>
        <end position="191"/>
    </location>
</feature>
<comment type="caution">
    <text evidence="5">The sequence shown here is derived from an EMBL/GenBank/DDBJ whole genome shotgun (WGS) entry which is preliminary data.</text>
</comment>
<dbReference type="FunFam" id="3.10.100.10:FF:000031">
    <property type="entry name" value="macrophage mannose receptor 1"/>
    <property type="match status" value="1"/>
</dbReference>
<organism evidence="5 6">
    <name type="scientific">Umbra pygmaea</name>
    <name type="common">Eastern mudminnow</name>
    <dbReference type="NCBI Taxonomy" id="75934"/>
    <lineage>
        <taxon>Eukaryota</taxon>
        <taxon>Metazoa</taxon>
        <taxon>Chordata</taxon>
        <taxon>Craniata</taxon>
        <taxon>Vertebrata</taxon>
        <taxon>Euteleostomi</taxon>
        <taxon>Actinopterygii</taxon>
        <taxon>Neopterygii</taxon>
        <taxon>Teleostei</taxon>
        <taxon>Protacanthopterygii</taxon>
        <taxon>Esociformes</taxon>
        <taxon>Umbridae</taxon>
        <taxon>Umbra</taxon>
    </lineage>
</organism>
<dbReference type="InterPro" id="IPR016186">
    <property type="entry name" value="C-type_lectin-like/link_sf"/>
</dbReference>
<evidence type="ECO:0000313" key="6">
    <source>
        <dbReference type="Proteomes" id="UP001557470"/>
    </source>
</evidence>
<keyword evidence="3" id="KW-1133">Transmembrane helix</keyword>
<evidence type="ECO:0000256" key="1">
    <source>
        <dbReference type="ARBA" id="ARBA00023157"/>
    </source>
</evidence>
<evidence type="ECO:0000259" key="4">
    <source>
        <dbReference type="PROSITE" id="PS50041"/>
    </source>
</evidence>
<feature type="domain" description="C-type lectin" evidence="4">
    <location>
        <begin position="517"/>
        <end position="634"/>
    </location>
</feature>
<evidence type="ECO:0000256" key="2">
    <source>
        <dbReference type="SAM" id="MobiDB-lite"/>
    </source>
</evidence>
<dbReference type="SUPFAM" id="SSF56436">
    <property type="entry name" value="C-type lectin-like"/>
    <property type="match status" value="4"/>
</dbReference>
<keyword evidence="3" id="KW-0812">Transmembrane</keyword>
<dbReference type="Gene3D" id="3.10.100.10">
    <property type="entry name" value="Mannose-Binding Protein A, subunit A"/>
    <property type="match status" value="4"/>
</dbReference>
<dbReference type="EMBL" id="JAGEUA010000009">
    <property type="protein sequence ID" value="KAL0967013.1"/>
    <property type="molecule type" value="Genomic_DNA"/>
</dbReference>
<dbReference type="InterPro" id="IPR016187">
    <property type="entry name" value="CTDL_fold"/>
</dbReference>
<accession>A0ABD0WB10</accession>